<protein>
    <submittedName>
        <fullName evidence="2">Uncharacterized protein</fullName>
    </submittedName>
</protein>
<feature type="chain" id="PRO_5045512292" evidence="1">
    <location>
        <begin position="33"/>
        <end position="320"/>
    </location>
</feature>
<dbReference type="EMBL" id="BAAAHE010000032">
    <property type="protein sequence ID" value="GAA0628542.1"/>
    <property type="molecule type" value="Genomic_DNA"/>
</dbReference>
<keyword evidence="1" id="KW-0732">Signal</keyword>
<name>A0ABN1H479_9ACTN</name>
<gene>
    <name evidence="2" type="ORF">GCM10009547_35240</name>
</gene>
<keyword evidence="3" id="KW-1185">Reference proteome</keyword>
<organism evidence="2 3">
    <name type="scientific">Sporichthya brevicatena</name>
    <dbReference type="NCBI Taxonomy" id="171442"/>
    <lineage>
        <taxon>Bacteria</taxon>
        <taxon>Bacillati</taxon>
        <taxon>Actinomycetota</taxon>
        <taxon>Actinomycetes</taxon>
        <taxon>Sporichthyales</taxon>
        <taxon>Sporichthyaceae</taxon>
        <taxon>Sporichthya</taxon>
    </lineage>
</organism>
<comment type="caution">
    <text evidence="2">The sequence shown here is derived from an EMBL/GenBank/DDBJ whole genome shotgun (WGS) entry which is preliminary data.</text>
</comment>
<accession>A0ABN1H479</accession>
<evidence type="ECO:0000313" key="3">
    <source>
        <dbReference type="Proteomes" id="UP001500957"/>
    </source>
</evidence>
<evidence type="ECO:0000256" key="1">
    <source>
        <dbReference type="SAM" id="SignalP"/>
    </source>
</evidence>
<dbReference type="Proteomes" id="UP001500957">
    <property type="component" value="Unassembled WGS sequence"/>
</dbReference>
<feature type="signal peptide" evidence="1">
    <location>
        <begin position="1"/>
        <end position="32"/>
    </location>
</feature>
<dbReference type="PROSITE" id="PS51257">
    <property type="entry name" value="PROKAR_LIPOPROTEIN"/>
    <property type="match status" value="1"/>
</dbReference>
<reference evidence="2 3" key="1">
    <citation type="journal article" date="2019" name="Int. J. Syst. Evol. Microbiol.">
        <title>The Global Catalogue of Microorganisms (GCM) 10K type strain sequencing project: providing services to taxonomists for standard genome sequencing and annotation.</title>
        <authorList>
            <consortium name="The Broad Institute Genomics Platform"/>
            <consortium name="The Broad Institute Genome Sequencing Center for Infectious Disease"/>
            <person name="Wu L."/>
            <person name="Ma J."/>
        </authorList>
    </citation>
    <scope>NUCLEOTIDE SEQUENCE [LARGE SCALE GENOMIC DNA]</scope>
    <source>
        <strain evidence="2 3">JCM 10671</strain>
    </source>
</reference>
<dbReference type="SUPFAM" id="SSF82171">
    <property type="entry name" value="DPP6 N-terminal domain-like"/>
    <property type="match status" value="1"/>
</dbReference>
<sequence length="320" mass="33684">MIQVGLRVPRRTRRLRGSALACAFLIALSGCGGDNQETGATAAGDARPPLHGFDIYAVGSADGNIVQADVYGITLSPLRAHRLTSARRISWLSADRGVVVVAAGDEQIDKLALLGVDGVLAPIPGLGRPAGYAPQVQPDGRIQFQDDGAGDEVLYRYVSFDPNSGKTSVLYRSSKPFQIVAAGPKGTFVEVLRDPEGVDRVALLSPSGRRQAFPIAERIGSPKLGKAFIATGVYGSTAPGAPASSLVLLDLGSEKTEVIDGWAPLTWTPDGTKLLVVRAGEARLPDAELAVLDPKDPKNPQVLGTIPGLTFFQADWVARD</sequence>
<evidence type="ECO:0000313" key="2">
    <source>
        <dbReference type="EMBL" id="GAA0628542.1"/>
    </source>
</evidence>
<proteinExistence type="predicted"/>